<dbReference type="PANTHER" id="PTHR36432:SF1">
    <property type="entry name" value="STAGE V SPORULATION PROTEIN T"/>
    <property type="match status" value="1"/>
</dbReference>
<dbReference type="InterPro" id="IPR007159">
    <property type="entry name" value="SpoVT-AbrB_dom"/>
</dbReference>
<dbReference type="NCBIfam" id="TIGR01439">
    <property type="entry name" value="lp_hng_hel_AbrB"/>
    <property type="match status" value="1"/>
</dbReference>
<organism evidence="3 4">
    <name type="scientific">Anaerobutyricum hallii</name>
    <dbReference type="NCBI Taxonomy" id="39488"/>
    <lineage>
        <taxon>Bacteria</taxon>
        <taxon>Bacillati</taxon>
        <taxon>Bacillota</taxon>
        <taxon>Clostridia</taxon>
        <taxon>Lachnospirales</taxon>
        <taxon>Lachnospiraceae</taxon>
        <taxon>Anaerobutyricum</taxon>
    </lineage>
</organism>
<proteinExistence type="predicted"/>
<sequence>MKATGIVRRIDDLGRVVIPKEIRKTLKVKEGMPLEIYTDKEGGIVLRKFMPFSEMSVLSEEFAQCVAHQTDKIVFITDREKVIAAAGDGLKGIVGKEISHSLERILDDRDESLPLAERSRFIPVVEGMDGADEVKKVEQVRQMIRSNGQIIGSIIIQSKDPKYKVGEFEKKVAMVAAEFLGKQITI</sequence>
<dbReference type="SUPFAM" id="SSF89447">
    <property type="entry name" value="AbrB/MazE/MraZ-like"/>
    <property type="match status" value="1"/>
</dbReference>
<keyword evidence="1" id="KW-0238">DNA-binding</keyword>
<dbReference type="KEGG" id="ehl:EHLA_3067"/>
<reference evidence="4" key="1">
    <citation type="submission" date="2017-09" db="EMBL/GenBank/DDBJ databases">
        <authorList>
            <person name="Shetty A S."/>
        </authorList>
    </citation>
    <scope>NUCLEOTIDE SEQUENCE [LARGE SCALE GENOMIC DNA]</scope>
</reference>
<evidence type="ECO:0000259" key="2">
    <source>
        <dbReference type="PROSITE" id="PS51740"/>
    </source>
</evidence>
<evidence type="ECO:0000313" key="4">
    <source>
        <dbReference type="Proteomes" id="UP000217549"/>
    </source>
</evidence>
<dbReference type="InterPro" id="IPR029016">
    <property type="entry name" value="GAF-like_dom_sf"/>
</dbReference>
<dbReference type="AlphaFoldDB" id="A0A285Q0A1"/>
<dbReference type="PROSITE" id="PS51740">
    <property type="entry name" value="SPOVT_ABRB"/>
    <property type="match status" value="1"/>
</dbReference>
<dbReference type="Pfam" id="PF04014">
    <property type="entry name" value="MazE_antitoxin"/>
    <property type="match status" value="1"/>
</dbReference>
<accession>A0A285Q0A1</accession>
<evidence type="ECO:0000313" key="3">
    <source>
        <dbReference type="EMBL" id="SOB73615.1"/>
    </source>
</evidence>
<dbReference type="Gene3D" id="2.10.260.10">
    <property type="match status" value="1"/>
</dbReference>
<dbReference type="Pfam" id="PF15714">
    <property type="entry name" value="SpoVT_C"/>
    <property type="match status" value="1"/>
</dbReference>
<gene>
    <name evidence="3" type="ORF">EHLA_3067</name>
</gene>
<dbReference type="InterPro" id="IPR037914">
    <property type="entry name" value="SpoVT-AbrB_sf"/>
</dbReference>
<dbReference type="Proteomes" id="UP000217549">
    <property type="component" value="Chromosome I"/>
</dbReference>
<name>A0A285Q0A1_9FIRM</name>
<dbReference type="InterPro" id="IPR052731">
    <property type="entry name" value="B_subtilis_Trans_State_Reg"/>
</dbReference>
<feature type="domain" description="SpoVT-AbrB" evidence="2">
    <location>
        <begin position="5"/>
        <end position="51"/>
    </location>
</feature>
<dbReference type="PANTHER" id="PTHR36432">
    <property type="match status" value="1"/>
</dbReference>
<evidence type="ECO:0000256" key="1">
    <source>
        <dbReference type="PROSITE-ProRule" id="PRU01076"/>
    </source>
</evidence>
<keyword evidence="4" id="KW-1185">Reference proteome</keyword>
<dbReference type="GO" id="GO:0003677">
    <property type="term" value="F:DNA binding"/>
    <property type="evidence" value="ECO:0007669"/>
    <property type="project" value="UniProtKB-UniRule"/>
</dbReference>
<dbReference type="EMBL" id="LT907978">
    <property type="protein sequence ID" value="SOB73615.1"/>
    <property type="molecule type" value="Genomic_DNA"/>
</dbReference>
<dbReference type="SMART" id="SM00966">
    <property type="entry name" value="SpoVT_AbrB"/>
    <property type="match status" value="1"/>
</dbReference>
<protein>
    <submittedName>
        <fullName evidence="3">Antidote-toxin recognition MazE, bacterial antitoxin</fullName>
    </submittedName>
</protein>
<dbReference type="Gene3D" id="3.30.450.40">
    <property type="match status" value="1"/>
</dbReference>
<dbReference type="RefSeq" id="WP_021906370.1">
    <property type="nucleotide sequence ID" value="NZ_CP143936.1"/>
</dbReference>